<reference evidence="1" key="1">
    <citation type="journal article" date="2020" name="Appl. Environ. Microbiol.">
        <title>Medium-Chain Fatty Acid Synthesis by 'Candidatus Weimeria bifida' gen. nov., sp. nov., and 'Candidatus Pseudoramibacter fermentans' sp. nov.</title>
        <authorList>
            <person name="Scarborough M.J."/>
            <person name="Myers K.S."/>
            <person name="Donohue T.J."/>
            <person name="Noguera D.R."/>
        </authorList>
    </citation>
    <scope>NUCLEOTIDE SEQUENCE</scope>
    <source>
        <strain evidence="1">LCO1.1</strain>
    </source>
</reference>
<name>A0A6N7IWZ7_9FIRM</name>
<dbReference type="Proteomes" id="UP000460257">
    <property type="component" value="Unassembled WGS sequence"/>
</dbReference>
<evidence type="ECO:0000313" key="1">
    <source>
        <dbReference type="EMBL" id="MQN00520.1"/>
    </source>
</evidence>
<dbReference type="SUPFAM" id="SSF53146">
    <property type="entry name" value="Nitrogenase accessory factor-like"/>
    <property type="match status" value="1"/>
</dbReference>
<proteinExistence type="predicted"/>
<evidence type="ECO:0000313" key="2">
    <source>
        <dbReference type="Proteomes" id="UP000460257"/>
    </source>
</evidence>
<keyword evidence="2" id="KW-1185">Reference proteome</keyword>
<comment type="caution">
    <text evidence="1">The sequence shown here is derived from an EMBL/GenBank/DDBJ whole genome shotgun (WGS) entry which is preliminary data.</text>
</comment>
<dbReference type="AlphaFoldDB" id="A0A6N7IWZ7"/>
<protein>
    <submittedName>
        <fullName evidence="1">Uncharacterized protein</fullName>
    </submittedName>
</protein>
<organism evidence="1 2">
    <name type="scientific">Candidatus Weimeria bifida</name>
    <dbReference type="NCBI Taxonomy" id="2599074"/>
    <lineage>
        <taxon>Bacteria</taxon>
        <taxon>Bacillati</taxon>
        <taxon>Bacillota</taxon>
        <taxon>Clostridia</taxon>
        <taxon>Lachnospirales</taxon>
        <taxon>Lachnospiraceae</taxon>
        <taxon>Candidatus Weimeria</taxon>
    </lineage>
</organism>
<dbReference type="InterPro" id="IPR036105">
    <property type="entry name" value="DiNase_FeMo-co_biosyn_sf"/>
</dbReference>
<sequence length="37" mass="4488">MKYDEDSEEVFQHFGTTPAFRIYDVQDKKAKKDIYDE</sequence>
<dbReference type="EMBL" id="VOGC01000002">
    <property type="protein sequence ID" value="MQN00520.1"/>
    <property type="molecule type" value="Genomic_DNA"/>
</dbReference>
<accession>A0A6N7IWZ7</accession>
<gene>
    <name evidence="1" type="ORF">FRC54_00740</name>
</gene>
<dbReference type="Gene3D" id="3.30.420.130">
    <property type="entry name" value="Dinitrogenase iron-molybdenum cofactor biosynthesis domain"/>
    <property type="match status" value="1"/>
</dbReference>